<comment type="caution">
    <text evidence="1">The sequence shown here is derived from an EMBL/GenBank/DDBJ whole genome shotgun (WGS) entry which is preliminary data.</text>
</comment>
<organism evidence="1 2">
    <name type="scientific">Favolaschia claudopus</name>
    <dbReference type="NCBI Taxonomy" id="2862362"/>
    <lineage>
        <taxon>Eukaryota</taxon>
        <taxon>Fungi</taxon>
        <taxon>Dikarya</taxon>
        <taxon>Basidiomycota</taxon>
        <taxon>Agaricomycotina</taxon>
        <taxon>Agaricomycetes</taxon>
        <taxon>Agaricomycetidae</taxon>
        <taxon>Agaricales</taxon>
        <taxon>Marasmiineae</taxon>
        <taxon>Mycenaceae</taxon>
        <taxon>Favolaschia</taxon>
    </lineage>
</organism>
<name>A0AAW0CM15_9AGAR</name>
<evidence type="ECO:0000313" key="1">
    <source>
        <dbReference type="EMBL" id="KAK7039497.1"/>
    </source>
</evidence>
<protein>
    <submittedName>
        <fullName evidence="1">Uncharacterized protein</fullName>
    </submittedName>
</protein>
<proteinExistence type="predicted"/>
<sequence length="147" mass="16209">MNKRASSLGQGFMNGLYFIIFVQYPNSSGDSRLRFPFSSSPLPLISMSLYCRSLARPPSSFISATVVHPTIDLSVLALHPLLLIANPVPGCYLGIVSLYWFHCLASQWGGFPSQQFITTTCLDPVVSTNRKGRFTGRDDRILGYLAS</sequence>
<dbReference type="EMBL" id="JAWWNJ010000016">
    <property type="protein sequence ID" value="KAK7039497.1"/>
    <property type="molecule type" value="Genomic_DNA"/>
</dbReference>
<evidence type="ECO:0000313" key="2">
    <source>
        <dbReference type="Proteomes" id="UP001362999"/>
    </source>
</evidence>
<accession>A0AAW0CM15</accession>
<keyword evidence="2" id="KW-1185">Reference proteome</keyword>
<dbReference type="AlphaFoldDB" id="A0AAW0CM15"/>
<gene>
    <name evidence="1" type="ORF">R3P38DRAFT_3181237</name>
</gene>
<reference evidence="1 2" key="1">
    <citation type="journal article" date="2024" name="J Genomics">
        <title>Draft genome sequencing and assembly of Favolaschia claudopus CIRM-BRFM 2984 isolated from oak limbs.</title>
        <authorList>
            <person name="Navarro D."/>
            <person name="Drula E."/>
            <person name="Chaduli D."/>
            <person name="Cazenave R."/>
            <person name="Ahrendt S."/>
            <person name="Wang J."/>
            <person name="Lipzen A."/>
            <person name="Daum C."/>
            <person name="Barry K."/>
            <person name="Grigoriev I.V."/>
            <person name="Favel A."/>
            <person name="Rosso M.N."/>
            <person name="Martin F."/>
        </authorList>
    </citation>
    <scope>NUCLEOTIDE SEQUENCE [LARGE SCALE GENOMIC DNA]</scope>
    <source>
        <strain evidence="1 2">CIRM-BRFM 2984</strain>
    </source>
</reference>
<dbReference type="Proteomes" id="UP001362999">
    <property type="component" value="Unassembled WGS sequence"/>
</dbReference>